<proteinExistence type="predicted"/>
<dbReference type="InterPro" id="IPR005119">
    <property type="entry name" value="LysR_subst-bd"/>
</dbReference>
<evidence type="ECO:0000313" key="2">
    <source>
        <dbReference type="EMBL" id="VVM38025.1"/>
    </source>
</evidence>
<evidence type="ECO:0000259" key="1">
    <source>
        <dbReference type="Pfam" id="PF03466"/>
    </source>
</evidence>
<protein>
    <submittedName>
        <fullName evidence="2">HTH-type transcriptional regulator MetR</fullName>
    </submittedName>
</protein>
<reference evidence="2 3" key="1">
    <citation type="submission" date="2019-09" db="EMBL/GenBank/DDBJ databases">
        <authorList>
            <person name="Chandra G."/>
            <person name="Truman W A."/>
        </authorList>
    </citation>
    <scope>NUCLEOTIDE SEQUENCE [LARGE SCALE GENOMIC DNA]</scope>
    <source>
        <strain evidence="2">PS659</strain>
    </source>
</reference>
<dbReference type="RefSeq" id="WP_224791437.1">
    <property type="nucleotide sequence ID" value="NZ_CABVGY010000001.1"/>
</dbReference>
<name>A0A5E6P422_PSEFL</name>
<dbReference type="GO" id="GO:0006355">
    <property type="term" value="P:regulation of DNA-templated transcription"/>
    <property type="evidence" value="ECO:0007669"/>
    <property type="project" value="TreeGrafter"/>
</dbReference>
<dbReference type="AlphaFoldDB" id="A0A5E6P422"/>
<organism evidence="2 3">
    <name type="scientific">Pseudomonas fluorescens</name>
    <dbReference type="NCBI Taxonomy" id="294"/>
    <lineage>
        <taxon>Bacteria</taxon>
        <taxon>Pseudomonadati</taxon>
        <taxon>Pseudomonadota</taxon>
        <taxon>Gammaproteobacteria</taxon>
        <taxon>Pseudomonadales</taxon>
        <taxon>Pseudomonadaceae</taxon>
        <taxon>Pseudomonas</taxon>
    </lineage>
</organism>
<dbReference type="GO" id="GO:0005829">
    <property type="term" value="C:cytosol"/>
    <property type="evidence" value="ECO:0007669"/>
    <property type="project" value="TreeGrafter"/>
</dbReference>
<dbReference type="Proteomes" id="UP000326729">
    <property type="component" value="Unassembled WGS sequence"/>
</dbReference>
<dbReference type="CDD" id="cd05466">
    <property type="entry name" value="PBP2_LTTR_substrate"/>
    <property type="match status" value="1"/>
</dbReference>
<feature type="domain" description="LysR substrate-binding" evidence="1">
    <location>
        <begin position="42"/>
        <end position="237"/>
    </location>
</feature>
<accession>A0A5E6P422</accession>
<evidence type="ECO:0000313" key="3">
    <source>
        <dbReference type="Proteomes" id="UP000326729"/>
    </source>
</evidence>
<dbReference type="SUPFAM" id="SSF53850">
    <property type="entry name" value="Periplasmic binding protein-like II"/>
    <property type="match status" value="1"/>
</dbReference>
<dbReference type="Gene3D" id="3.40.190.290">
    <property type="match status" value="1"/>
</dbReference>
<gene>
    <name evidence="2" type="primary">metR_1</name>
    <name evidence="2" type="ORF">PS659_00134</name>
</gene>
<sequence>MEGVDRSAAGVRLERAAKDIIAILNEAESEARSMAGGVTAFVRMGVTSYGPFRWIPTFIKHYSSLRPDIEITLVTVPRDDVYASLMQGRLDVSIIDDGMVPSGVAKLPLFRDDLIAIMATDHPLAGRTNIYAEDFKTYNLVTYSTDHASGWEYDRFFAPASILPRRMITVELIEAIVELVRSGYGISILQRDLVTPSLERGELAWAALNDGLDIAWNAIVRPSEREDSEVNKMVTELDAWIKNAGKPEYS</sequence>
<dbReference type="Pfam" id="PF03466">
    <property type="entry name" value="LysR_substrate"/>
    <property type="match status" value="1"/>
</dbReference>
<dbReference type="InterPro" id="IPR050950">
    <property type="entry name" value="HTH-type_LysR_regulators"/>
</dbReference>
<dbReference type="PANTHER" id="PTHR30419">
    <property type="entry name" value="HTH-TYPE TRANSCRIPTIONAL REGULATOR YBHD"/>
    <property type="match status" value="1"/>
</dbReference>
<dbReference type="EMBL" id="CABVGY010000001">
    <property type="protein sequence ID" value="VVM38025.1"/>
    <property type="molecule type" value="Genomic_DNA"/>
</dbReference>